<evidence type="ECO:0000313" key="5">
    <source>
        <dbReference type="Proteomes" id="UP000824239"/>
    </source>
</evidence>
<protein>
    <submittedName>
        <fullName evidence="4">4'-phosphopantetheinyl transferase superfamily protein</fullName>
    </submittedName>
</protein>
<proteinExistence type="inferred from homology"/>
<feature type="domain" description="4'-phosphopantetheinyl transferase" evidence="3">
    <location>
        <begin position="101"/>
        <end position="178"/>
    </location>
</feature>
<name>A0A9D1DHB8_9FIRM</name>
<dbReference type="AlphaFoldDB" id="A0A9D1DHB8"/>
<dbReference type="GO" id="GO:0000287">
    <property type="term" value="F:magnesium ion binding"/>
    <property type="evidence" value="ECO:0007669"/>
    <property type="project" value="InterPro"/>
</dbReference>
<evidence type="ECO:0000313" key="4">
    <source>
        <dbReference type="EMBL" id="HIR50640.1"/>
    </source>
</evidence>
<reference evidence="4" key="2">
    <citation type="journal article" date="2021" name="PeerJ">
        <title>Extensive microbial diversity within the chicken gut microbiome revealed by metagenomics and culture.</title>
        <authorList>
            <person name="Gilroy R."/>
            <person name="Ravi A."/>
            <person name="Getino M."/>
            <person name="Pursley I."/>
            <person name="Horton D.L."/>
            <person name="Alikhan N.F."/>
            <person name="Baker D."/>
            <person name="Gharbi K."/>
            <person name="Hall N."/>
            <person name="Watson M."/>
            <person name="Adriaenssens E.M."/>
            <person name="Foster-Nyarko E."/>
            <person name="Jarju S."/>
            <person name="Secka A."/>
            <person name="Antonio M."/>
            <person name="Oren A."/>
            <person name="Chaudhuri R.R."/>
            <person name="La Ragione R."/>
            <person name="Hildebrand F."/>
            <person name="Pallen M.J."/>
        </authorList>
    </citation>
    <scope>NUCLEOTIDE SEQUENCE</scope>
    <source>
        <strain evidence="4">ChiBcec15-4380</strain>
    </source>
</reference>
<gene>
    <name evidence="4" type="ORF">IAA53_05060</name>
</gene>
<dbReference type="Gene3D" id="3.90.470.20">
    <property type="entry name" value="4'-phosphopantetheinyl transferase domain"/>
    <property type="match status" value="2"/>
</dbReference>
<dbReference type="GO" id="GO:0008897">
    <property type="term" value="F:holo-[acyl-carrier-protein] synthase activity"/>
    <property type="evidence" value="ECO:0007669"/>
    <property type="project" value="InterPro"/>
</dbReference>
<dbReference type="Proteomes" id="UP000824239">
    <property type="component" value="Unassembled WGS sequence"/>
</dbReference>
<keyword evidence="2 4" id="KW-0808">Transferase</keyword>
<dbReference type="EMBL" id="DVHE01000043">
    <property type="protein sequence ID" value="HIR50640.1"/>
    <property type="molecule type" value="Genomic_DNA"/>
</dbReference>
<dbReference type="GO" id="GO:0019878">
    <property type="term" value="P:lysine biosynthetic process via aminoadipic acid"/>
    <property type="evidence" value="ECO:0007669"/>
    <property type="project" value="TreeGrafter"/>
</dbReference>
<dbReference type="SUPFAM" id="SSF56214">
    <property type="entry name" value="4'-phosphopantetheinyl transferase"/>
    <property type="match status" value="2"/>
</dbReference>
<evidence type="ECO:0000259" key="3">
    <source>
        <dbReference type="Pfam" id="PF01648"/>
    </source>
</evidence>
<accession>A0A9D1DHB8</accession>
<sequence>MAQLYAMNVTPLLDGSWEAMMPQLSHWRQKKVMSLRHGADRARSAAAGWLLDYALTQAGVPKDQRSIRLQPGGKPVLAQGGLHFSLSHAGPWAVCALGESPLGVDVELPRCTLATARRFFAPAETAQVEALPEDARQQALLRLWTGKEAFTKALGQGLSLGLHTFEVQLADTGAALRQSATPLPYRLEEYPLLPSWVCLCTVEPRPALTMVQWHDR</sequence>
<evidence type="ECO:0000256" key="1">
    <source>
        <dbReference type="ARBA" id="ARBA00010990"/>
    </source>
</evidence>
<organism evidence="4 5">
    <name type="scientific">Candidatus Avoscillospira avicola</name>
    <dbReference type="NCBI Taxonomy" id="2840706"/>
    <lineage>
        <taxon>Bacteria</taxon>
        <taxon>Bacillati</taxon>
        <taxon>Bacillota</taxon>
        <taxon>Clostridia</taxon>
        <taxon>Eubacteriales</taxon>
        <taxon>Oscillospiraceae</taxon>
        <taxon>Oscillospiraceae incertae sedis</taxon>
        <taxon>Candidatus Avoscillospira</taxon>
    </lineage>
</organism>
<dbReference type="InterPro" id="IPR050559">
    <property type="entry name" value="P-Pant_transferase_sf"/>
</dbReference>
<comment type="caution">
    <text evidence="4">The sequence shown here is derived from an EMBL/GenBank/DDBJ whole genome shotgun (WGS) entry which is preliminary data.</text>
</comment>
<comment type="similarity">
    <text evidence="1">Belongs to the P-Pant transferase superfamily. Gsp/Sfp/HetI/AcpT family.</text>
</comment>
<dbReference type="Pfam" id="PF01648">
    <property type="entry name" value="ACPS"/>
    <property type="match status" value="1"/>
</dbReference>
<dbReference type="PANTHER" id="PTHR12215:SF10">
    <property type="entry name" value="L-AMINOADIPATE-SEMIALDEHYDE DEHYDROGENASE-PHOSPHOPANTETHEINYL TRANSFERASE"/>
    <property type="match status" value="1"/>
</dbReference>
<reference evidence="4" key="1">
    <citation type="submission" date="2020-10" db="EMBL/GenBank/DDBJ databases">
        <authorList>
            <person name="Gilroy R."/>
        </authorList>
    </citation>
    <scope>NUCLEOTIDE SEQUENCE</scope>
    <source>
        <strain evidence="4">ChiBcec15-4380</strain>
    </source>
</reference>
<dbReference type="PANTHER" id="PTHR12215">
    <property type="entry name" value="PHOSPHOPANTETHEINE TRANSFERASE"/>
    <property type="match status" value="1"/>
</dbReference>
<dbReference type="InterPro" id="IPR037143">
    <property type="entry name" value="4-PPantetheinyl_Trfase_dom_sf"/>
</dbReference>
<evidence type="ECO:0000256" key="2">
    <source>
        <dbReference type="ARBA" id="ARBA00022679"/>
    </source>
</evidence>
<dbReference type="InterPro" id="IPR008278">
    <property type="entry name" value="4-PPantetheinyl_Trfase_dom"/>
</dbReference>
<dbReference type="GO" id="GO:0005829">
    <property type="term" value="C:cytosol"/>
    <property type="evidence" value="ECO:0007669"/>
    <property type="project" value="TreeGrafter"/>
</dbReference>